<dbReference type="VEuPathDB" id="FungiDB:PV06_02351"/>
<evidence type="ECO:0000259" key="2">
    <source>
        <dbReference type="SMART" id="SM00382"/>
    </source>
</evidence>
<dbReference type="AlphaFoldDB" id="A0A0D2DU55"/>
<protein>
    <recommendedName>
        <fullName evidence="2">AAA+ ATPase domain-containing protein</fullName>
    </recommendedName>
</protein>
<proteinExistence type="predicted"/>
<dbReference type="InterPro" id="IPR003593">
    <property type="entry name" value="AAA+_ATPase"/>
</dbReference>
<dbReference type="Pfam" id="PF00004">
    <property type="entry name" value="AAA"/>
    <property type="match status" value="1"/>
</dbReference>
<dbReference type="InterPro" id="IPR054289">
    <property type="entry name" value="DUF7025"/>
</dbReference>
<dbReference type="PANTHER" id="PTHR46411:SF2">
    <property type="entry name" value="AAA+ ATPASE DOMAIN-CONTAINING PROTEIN"/>
    <property type="match status" value="1"/>
</dbReference>
<dbReference type="GO" id="GO:0016887">
    <property type="term" value="F:ATP hydrolysis activity"/>
    <property type="evidence" value="ECO:0007669"/>
    <property type="project" value="InterPro"/>
</dbReference>
<dbReference type="InterPro" id="IPR056599">
    <property type="entry name" value="AAA_lid_fung"/>
</dbReference>
<evidence type="ECO:0000313" key="4">
    <source>
        <dbReference type="Proteomes" id="UP000053342"/>
    </source>
</evidence>
<dbReference type="GO" id="GO:0005524">
    <property type="term" value="F:ATP binding"/>
    <property type="evidence" value="ECO:0007669"/>
    <property type="project" value="InterPro"/>
</dbReference>
<name>A0A0D2DU55_9EURO</name>
<sequence>MGSPARAYDNSIAATPVDEFDLSTLDNALNVFENYESGTIIDQDISDSPAFKFDLLLDPKTLGPELDSLYTISEDLAGGKLIQKDKALKNLTRTIRLSGFGKEKAIEKGRPGDKQSDSTPAMLLMIPSASSPFASPEPKSWSRYQAGNFVGNSIDMPEMPEPYSGPYESEAAPFESSKMESSGFEPLDKDSPMSPPFRGRPMENEVVSGKRKAITEYKDGKGVRTSKRSKVNEHPQRRISEASYDDRYSQLVKIIYMIHCPDTWDDYHEALAYEDVPVFLQRSKPGTDLRLDSKLIHLNGSRPVYDLASLFTPDNVDDETAIIVFRHIRCEENQGIPHADGKSLRGHESLAIKSSILKRSIADVAQCYYDGGDVLYDGRKAGGKQMGELTISPAPLRFFHHYQRLLDYVETHPYAREHVTVLLEYCRRTYGSNFQEAKRLFAEAQVNQKHLEKLYLPNSIVISCADGNERAYVVSKWPYIRDFGSLELTCWAWQNNGTGWYRSRHTLTVPPISSSWVSIQSLAVCPAAYVSEHTRKNLIQRGMKLWLLKNPSYISYTGTDVQGEGYYPDSRFMVDYAVYKKMHEHALALHIYGPVIYSHDPWPRHLDSETTPNQEELLVMPHIVHGFYLTEKQWVAIYVDGVHEITWNKTAYDRLVIPSKTKELIRALVTVRTSQRGIKHGLGVAGKRVDLIAGKGNGLIMLLHGGPGTGKSLTAESVAEIAEMPLYRVTCGDIGTTPESVEKYMGVVMHLGVTWNCVLLLDEADVFLEERSMSDLARNSLVSVFLRILEYYDGILILTSNRIGTFDEAFKSRIQVALHYEKLTIPSRKKIWGNFIDMLEEDGDDVNFEEIRYKVDQLAKIDLNGRQIRNTMTTARQLAMFQACRLDWSHIEQALSVSTEFNEYIKRMQGHTDDQRARDEKLR</sequence>
<accession>A0A0D2DU55</accession>
<dbReference type="OrthoDB" id="10042665at2759"/>
<keyword evidence="4" id="KW-1185">Reference proteome</keyword>
<evidence type="ECO:0000313" key="3">
    <source>
        <dbReference type="EMBL" id="KIW46703.1"/>
    </source>
</evidence>
<dbReference type="SMART" id="SM00382">
    <property type="entry name" value="AAA"/>
    <property type="match status" value="1"/>
</dbReference>
<dbReference type="Gene3D" id="3.40.50.300">
    <property type="entry name" value="P-loop containing nucleotide triphosphate hydrolases"/>
    <property type="match status" value="1"/>
</dbReference>
<dbReference type="STRING" id="215243.A0A0D2DU55"/>
<reference evidence="3 4" key="1">
    <citation type="submission" date="2015-01" db="EMBL/GenBank/DDBJ databases">
        <title>The Genome Sequence of Exophiala oligosperma CBS72588.</title>
        <authorList>
            <consortium name="The Broad Institute Genomics Platform"/>
            <person name="Cuomo C."/>
            <person name="de Hoog S."/>
            <person name="Gorbushina A."/>
            <person name="Stielow B."/>
            <person name="Teixiera M."/>
            <person name="Abouelleil A."/>
            <person name="Chapman S.B."/>
            <person name="Priest M."/>
            <person name="Young S.K."/>
            <person name="Wortman J."/>
            <person name="Nusbaum C."/>
            <person name="Birren B."/>
        </authorList>
    </citation>
    <scope>NUCLEOTIDE SEQUENCE [LARGE SCALE GENOMIC DNA]</scope>
    <source>
        <strain evidence="3 4">CBS 72588</strain>
    </source>
</reference>
<dbReference type="HOGENOM" id="CLU_004471_4_7_1"/>
<dbReference type="SUPFAM" id="SSF52540">
    <property type="entry name" value="P-loop containing nucleoside triphosphate hydrolases"/>
    <property type="match status" value="1"/>
</dbReference>
<gene>
    <name evidence="3" type="ORF">PV06_02351</name>
</gene>
<dbReference type="PANTHER" id="PTHR46411">
    <property type="entry name" value="FAMILY ATPASE, PUTATIVE-RELATED"/>
    <property type="match status" value="1"/>
</dbReference>
<feature type="domain" description="AAA+ ATPase" evidence="2">
    <location>
        <begin position="697"/>
        <end position="824"/>
    </location>
</feature>
<feature type="region of interest" description="Disordered" evidence="1">
    <location>
        <begin position="219"/>
        <end position="238"/>
    </location>
</feature>
<dbReference type="RefSeq" id="XP_016266919.1">
    <property type="nucleotide sequence ID" value="XM_016403022.1"/>
</dbReference>
<feature type="region of interest" description="Disordered" evidence="1">
    <location>
        <begin position="162"/>
        <end position="209"/>
    </location>
</feature>
<dbReference type="EMBL" id="KN847333">
    <property type="protein sequence ID" value="KIW46703.1"/>
    <property type="molecule type" value="Genomic_DNA"/>
</dbReference>
<dbReference type="GeneID" id="27354425"/>
<dbReference type="InterPro" id="IPR003959">
    <property type="entry name" value="ATPase_AAA_core"/>
</dbReference>
<dbReference type="Proteomes" id="UP000053342">
    <property type="component" value="Unassembled WGS sequence"/>
</dbReference>
<dbReference type="Pfam" id="PF22942">
    <property type="entry name" value="DUF7025"/>
    <property type="match status" value="1"/>
</dbReference>
<organism evidence="3 4">
    <name type="scientific">Exophiala oligosperma</name>
    <dbReference type="NCBI Taxonomy" id="215243"/>
    <lineage>
        <taxon>Eukaryota</taxon>
        <taxon>Fungi</taxon>
        <taxon>Dikarya</taxon>
        <taxon>Ascomycota</taxon>
        <taxon>Pezizomycotina</taxon>
        <taxon>Eurotiomycetes</taxon>
        <taxon>Chaetothyriomycetidae</taxon>
        <taxon>Chaetothyriales</taxon>
        <taxon>Herpotrichiellaceae</taxon>
        <taxon>Exophiala</taxon>
    </lineage>
</organism>
<evidence type="ECO:0000256" key="1">
    <source>
        <dbReference type="SAM" id="MobiDB-lite"/>
    </source>
</evidence>
<dbReference type="Pfam" id="PF23232">
    <property type="entry name" value="AAA_lid_13"/>
    <property type="match status" value="1"/>
</dbReference>
<dbReference type="InterPro" id="IPR027417">
    <property type="entry name" value="P-loop_NTPase"/>
</dbReference>